<dbReference type="Pfam" id="PF03237">
    <property type="entry name" value="Terminase_6N"/>
    <property type="match status" value="1"/>
</dbReference>
<feature type="domain" description="Terminase ATPase subunit N-terminal" evidence="3">
    <location>
        <begin position="29"/>
        <end position="97"/>
    </location>
</feature>
<evidence type="ECO:0000256" key="2">
    <source>
        <dbReference type="SAM" id="MobiDB-lite"/>
    </source>
</evidence>
<accession>T0HBW8</accession>
<evidence type="ECO:0000313" key="6">
    <source>
        <dbReference type="Proteomes" id="UP000015527"/>
    </source>
</evidence>
<feature type="region of interest" description="Disordered" evidence="2">
    <location>
        <begin position="130"/>
        <end position="157"/>
    </location>
</feature>
<dbReference type="InterPro" id="IPR027417">
    <property type="entry name" value="P-loop_NTPase"/>
</dbReference>
<comment type="caution">
    <text evidence="5">The sequence shown here is derived from an EMBL/GenBank/DDBJ whole genome shotgun (WGS) entry which is preliminary data.</text>
</comment>
<organism evidence="5 6">
    <name type="scientific">Novosphingobium lindaniclasticum LE124</name>
    <dbReference type="NCBI Taxonomy" id="1096930"/>
    <lineage>
        <taxon>Bacteria</taxon>
        <taxon>Pseudomonadati</taxon>
        <taxon>Pseudomonadota</taxon>
        <taxon>Alphaproteobacteria</taxon>
        <taxon>Sphingomonadales</taxon>
        <taxon>Sphingomonadaceae</taxon>
        <taxon>Novosphingobium</taxon>
    </lineage>
</organism>
<feature type="domain" description="Terminase large subunit gp17-like C-terminal" evidence="4">
    <location>
        <begin position="448"/>
        <end position="611"/>
    </location>
</feature>
<reference evidence="5 6" key="1">
    <citation type="journal article" date="2013" name="Genome Announc.">
        <title>Genome Sequence of Novosphingobium lindaniclasticum LE124T, Isolated from a Hexachlorocyclohexane Dumpsite.</title>
        <authorList>
            <person name="Saxena A."/>
            <person name="Nayyar N."/>
            <person name="Sangwan N."/>
            <person name="Kumari R."/>
            <person name="Khurana J.P."/>
            <person name="Lal R."/>
        </authorList>
    </citation>
    <scope>NUCLEOTIDE SEQUENCE [LARGE SCALE GENOMIC DNA]</scope>
    <source>
        <strain evidence="5 6">LE124</strain>
    </source>
</reference>
<dbReference type="EMBL" id="ATHL01000127">
    <property type="protein sequence ID" value="EQB09633.1"/>
    <property type="molecule type" value="Genomic_DNA"/>
</dbReference>
<keyword evidence="1" id="KW-1188">Viral release from host cell</keyword>
<name>T0HBW8_9SPHN</name>
<evidence type="ECO:0000313" key="5">
    <source>
        <dbReference type="EMBL" id="EQB09633.1"/>
    </source>
</evidence>
<proteinExistence type="predicted"/>
<dbReference type="AlphaFoldDB" id="T0HBW8"/>
<dbReference type="eggNOG" id="COG4373">
    <property type="taxonomic scope" value="Bacteria"/>
</dbReference>
<keyword evidence="6" id="KW-1185">Reference proteome</keyword>
<evidence type="ECO:0000256" key="1">
    <source>
        <dbReference type="ARBA" id="ARBA00022612"/>
    </source>
</evidence>
<protein>
    <submittedName>
        <fullName evidence="5">Terminase</fullName>
    </submittedName>
</protein>
<dbReference type="Pfam" id="PF17289">
    <property type="entry name" value="Terminase_6C"/>
    <property type="match status" value="1"/>
</dbReference>
<dbReference type="PATRIC" id="fig|1096930.3.peg.3708"/>
<dbReference type="InterPro" id="IPR035421">
    <property type="entry name" value="Terminase_6C"/>
</dbReference>
<dbReference type="InterPro" id="IPR010332">
    <property type="entry name" value="ATPase_terminase-su_N"/>
</dbReference>
<sequence>MTAKTRGMVAGMSTNATLPDPLASAWKFDPRRHARSLYWRGWGVTQIADEFALHGVTNDQGKPIPRPTIESWRQRDKWDEAPSIKKIEDGIEIRLLTLIAKEKKTSADLVEMDALNRSIESLARVRRFEQPGGHSGDLNEKVGNRNAGPRKAPKKNHFTEEQAEELKRIFLDGCFDYQLRWWKEKDQRTRMILKSRQIGATYFFAFEALMDAIETGRNQIFLSASKAQAHQFRSYIVSFAKLVGVSLAGDPMVITSDLRPPEEAGAELHFLGTNFRTAQGRSGNFYFDEFFWVHSFEELNKVASGMATHKKWRKTYFSTPSTIAHPAYPYWTGERRNKRRKKADRIEIDVSHAALAAGNVGPDRVWRHIVNIRDADLAGCDLFDIEELEDEYAADEFANLYMCEFVDDSLSAFKFNDLIACGCDSLVEWEDFNPEAARPYGNRVVWAGYDPQSSENGDNAGLVIAAPPLSEGGTFRILERHPLRGQDFEEQAAFIQAMLGRYNCTYLGVDATGVGAGVYQLLAKSGALPGCSVAKIEYSLEVKAGMIMKAQNVIRRGRLAFDSSYLDIVSAFVSIKKTLTTSGRNVTFKAGRGGDDGHADLAWATMHILMNEPLDGKEKPKGTMEIIE</sequence>
<dbReference type="Gene3D" id="3.30.420.240">
    <property type="match status" value="1"/>
</dbReference>
<dbReference type="Proteomes" id="UP000015527">
    <property type="component" value="Unassembled WGS sequence"/>
</dbReference>
<dbReference type="Pfam" id="PF06056">
    <property type="entry name" value="Terminase_5"/>
    <property type="match status" value="1"/>
</dbReference>
<evidence type="ECO:0000259" key="3">
    <source>
        <dbReference type="Pfam" id="PF06056"/>
    </source>
</evidence>
<evidence type="ECO:0000259" key="4">
    <source>
        <dbReference type="Pfam" id="PF17289"/>
    </source>
</evidence>
<dbReference type="Gene3D" id="3.40.50.300">
    <property type="entry name" value="P-loop containing nucleotide triphosphate hydrolases"/>
    <property type="match status" value="1"/>
</dbReference>
<gene>
    <name evidence="5" type="ORF">L284_18775</name>
</gene>